<evidence type="ECO:0000256" key="4">
    <source>
        <dbReference type="SAM" id="Coils"/>
    </source>
</evidence>
<name>A0A239M3F4_9ACTN</name>
<proteinExistence type="inferred from homology"/>
<dbReference type="PANTHER" id="PTHR36852:SF1">
    <property type="entry name" value="PROTEIN GVPL 2"/>
    <property type="match status" value="1"/>
</dbReference>
<dbReference type="EMBL" id="FZOF01000022">
    <property type="protein sequence ID" value="SNT37357.1"/>
    <property type="molecule type" value="Genomic_DNA"/>
</dbReference>
<sequence length="239" mass="26381">MTMAVYVYSITSKGHPVRLDGLTPVGGSGESLRTVTNGDLSAVVSDAPQDLRPRRRDVLAHQEVQERLMADGAVLPLRFGFTAPDEDAVRGVLEDRAEEFREQLKNLEGCAEYHLKVSWDEDSLLRRILDENDEVRRLNEEIRGGSASPDMPLVLGELISNEVQARQQALGAGIVEALRPFVRDDVATAPAGQDFLSVSFLVDDAKEEMFLATQLSLANQVGEECDFRLRGPLPPYSFV</sequence>
<protein>
    <submittedName>
        <fullName evidence="5">Gas vesicle synthesis protein GvpL/GvpF</fullName>
    </submittedName>
</protein>
<evidence type="ECO:0000313" key="6">
    <source>
        <dbReference type="Proteomes" id="UP000198280"/>
    </source>
</evidence>
<dbReference type="OrthoDB" id="4864106at2"/>
<keyword evidence="6" id="KW-1185">Reference proteome</keyword>
<dbReference type="GO" id="GO:0031412">
    <property type="term" value="P:gas vesicle organization"/>
    <property type="evidence" value="ECO:0007669"/>
    <property type="project" value="InterPro"/>
</dbReference>
<evidence type="ECO:0000256" key="2">
    <source>
        <dbReference type="ARBA" id="ARBA00035108"/>
    </source>
</evidence>
<accession>A0A239M3F4</accession>
<feature type="coiled-coil region" evidence="4">
    <location>
        <begin position="90"/>
        <end position="141"/>
    </location>
</feature>
<gene>
    <name evidence="5" type="ORF">SAMN05216252_122146</name>
</gene>
<organism evidence="5 6">
    <name type="scientific">Actinacidiphila glaucinigra</name>
    <dbReference type="NCBI Taxonomy" id="235986"/>
    <lineage>
        <taxon>Bacteria</taxon>
        <taxon>Bacillati</taxon>
        <taxon>Actinomycetota</taxon>
        <taxon>Actinomycetes</taxon>
        <taxon>Kitasatosporales</taxon>
        <taxon>Streptomycetaceae</taxon>
        <taxon>Actinacidiphila</taxon>
    </lineage>
</organism>
<comment type="subcellular location">
    <subcellularLocation>
        <location evidence="2">Gas vesicle</location>
    </subcellularLocation>
</comment>
<evidence type="ECO:0000313" key="5">
    <source>
        <dbReference type="EMBL" id="SNT37357.1"/>
    </source>
</evidence>
<keyword evidence="1" id="KW-0304">Gas vesicle</keyword>
<evidence type="ECO:0000256" key="3">
    <source>
        <dbReference type="ARBA" id="ARBA00035643"/>
    </source>
</evidence>
<dbReference type="InterPro" id="IPR009430">
    <property type="entry name" value="GvpL/GvpF"/>
</dbReference>
<dbReference type="Proteomes" id="UP000198280">
    <property type="component" value="Unassembled WGS sequence"/>
</dbReference>
<comment type="similarity">
    <text evidence="3">Belongs to the gas vesicle GvpF/GvpL family.</text>
</comment>
<evidence type="ECO:0000256" key="1">
    <source>
        <dbReference type="ARBA" id="ARBA00022987"/>
    </source>
</evidence>
<keyword evidence="4" id="KW-0175">Coiled coil</keyword>
<dbReference type="AlphaFoldDB" id="A0A239M3F4"/>
<reference evidence="5 6" key="1">
    <citation type="submission" date="2017-06" db="EMBL/GenBank/DDBJ databases">
        <authorList>
            <person name="Kim H.J."/>
            <person name="Triplett B.A."/>
        </authorList>
    </citation>
    <scope>NUCLEOTIDE SEQUENCE [LARGE SCALE GENOMIC DNA]</scope>
    <source>
        <strain evidence="5 6">CGMCC 4.1858</strain>
    </source>
</reference>
<dbReference type="PANTHER" id="PTHR36852">
    <property type="entry name" value="PROTEIN GVPL 2"/>
    <property type="match status" value="1"/>
</dbReference>
<dbReference type="Pfam" id="PF06386">
    <property type="entry name" value="GvpL_GvpF"/>
    <property type="match status" value="1"/>
</dbReference>
<dbReference type="GO" id="GO:0031411">
    <property type="term" value="C:gas vesicle"/>
    <property type="evidence" value="ECO:0007669"/>
    <property type="project" value="UniProtKB-SubCell"/>
</dbReference>